<dbReference type="PANTHER" id="PTHR43685">
    <property type="entry name" value="GLYCOSYLTRANSFERASE"/>
    <property type="match status" value="1"/>
</dbReference>
<dbReference type="PANTHER" id="PTHR43685:SF2">
    <property type="entry name" value="GLYCOSYLTRANSFERASE 2-LIKE DOMAIN-CONTAINING PROTEIN"/>
    <property type="match status" value="1"/>
</dbReference>
<protein>
    <submittedName>
        <fullName evidence="2">Glycosyltransferase family 2 protein</fullName>
    </submittedName>
</protein>
<dbReference type="SUPFAM" id="SSF53448">
    <property type="entry name" value="Nucleotide-diphospho-sugar transferases"/>
    <property type="match status" value="1"/>
</dbReference>
<proteinExistence type="predicted"/>
<feature type="domain" description="Glycosyltransferase 2-like" evidence="1">
    <location>
        <begin position="6"/>
        <end position="137"/>
    </location>
</feature>
<reference evidence="2" key="2">
    <citation type="journal article" date="2015" name="Genome Announc.">
        <title>Draft Genome Sequence of Filamentous Marine Cyanobacterium Lyngbya confervoides Strain BDU141951.</title>
        <authorList>
            <person name="Chandrababunaidu M.M."/>
            <person name="Sen D."/>
            <person name="Tripathy S."/>
        </authorList>
    </citation>
    <scope>NUCLEOTIDE SEQUENCE</scope>
    <source>
        <strain evidence="2">BDU141951</strain>
    </source>
</reference>
<dbReference type="Gene3D" id="3.90.550.10">
    <property type="entry name" value="Spore Coat Polysaccharide Biosynthesis Protein SpsA, Chain A"/>
    <property type="match status" value="1"/>
</dbReference>
<dbReference type="AlphaFoldDB" id="A0A0C1UN11"/>
<reference evidence="2" key="1">
    <citation type="submission" date="2014-11" db="EMBL/GenBank/DDBJ databases">
        <authorList>
            <person name="Malar M.C."/>
            <person name="Sen D."/>
            <person name="Tripathy S."/>
        </authorList>
    </citation>
    <scope>NUCLEOTIDE SEQUENCE</scope>
    <source>
        <strain evidence="2">BDU141951</strain>
    </source>
</reference>
<dbReference type="InterPro" id="IPR050834">
    <property type="entry name" value="Glycosyltransf_2"/>
</dbReference>
<dbReference type="EMBL" id="JTHE02000003">
    <property type="protein sequence ID" value="NEV66539.1"/>
    <property type="molecule type" value="Genomic_DNA"/>
</dbReference>
<accession>A0A0C1UN11</accession>
<sequence length="323" mass="36979">MTKITVSVCTYNGESRLPKVFEHLAKQVDVTPEQWEILVVDNASKDNTFQVVQAYQSAFKEICKVRYVVELKQGLAFARTRALKEANSDLVAFVDDDNLLFPNWVNRAIAFAEVHPEIGAFGGQIHGKFGTSPPPYLNKIKYFLAVVEKGQHSFEYLPEKRMLPPGAGLVVKREAWLKHVPDSLSLAGRVGGSMVGGEDLEALVHIQKAGWEIWYNPEMEMDHDIPNARLEEEYLLKIAWGTGLCRHQIRVARYTLWQNIFLTPLHIFHDSYKLVSYVLPFQKKKNEETILRKIELAYRLGTFVSPFSMLKSRWTQKRVGEVD</sequence>
<dbReference type="InterPro" id="IPR029044">
    <property type="entry name" value="Nucleotide-diphossugar_trans"/>
</dbReference>
<dbReference type="Pfam" id="PF00535">
    <property type="entry name" value="Glycos_transf_2"/>
    <property type="match status" value="1"/>
</dbReference>
<dbReference type="NCBIfam" id="NF038302">
    <property type="entry name" value="EPS_HpsE"/>
    <property type="match status" value="1"/>
</dbReference>
<comment type="caution">
    <text evidence="2">The sequence shown here is derived from an EMBL/GenBank/DDBJ whole genome shotgun (WGS) entry which is preliminary data.</text>
</comment>
<dbReference type="InterPro" id="IPR001173">
    <property type="entry name" value="Glyco_trans_2-like"/>
</dbReference>
<reference evidence="2" key="3">
    <citation type="submission" date="2020-02" db="EMBL/GenBank/DDBJ databases">
        <authorList>
            <person name="Sarangi A.N."/>
            <person name="Ghosh S."/>
            <person name="Mukherjee M."/>
            <person name="Tripathy S."/>
        </authorList>
    </citation>
    <scope>NUCLEOTIDE SEQUENCE</scope>
    <source>
        <strain evidence="2">BDU141951</strain>
    </source>
</reference>
<organism evidence="2">
    <name type="scientific">Lyngbya confervoides BDU141951</name>
    <dbReference type="NCBI Taxonomy" id="1574623"/>
    <lineage>
        <taxon>Bacteria</taxon>
        <taxon>Bacillati</taxon>
        <taxon>Cyanobacteriota</taxon>
        <taxon>Cyanophyceae</taxon>
        <taxon>Oscillatoriophycideae</taxon>
        <taxon>Oscillatoriales</taxon>
        <taxon>Microcoleaceae</taxon>
        <taxon>Lyngbya</taxon>
    </lineage>
</organism>
<evidence type="ECO:0000313" key="2">
    <source>
        <dbReference type="EMBL" id="NEV66539.1"/>
    </source>
</evidence>
<name>A0A0C1UN11_9CYAN</name>
<evidence type="ECO:0000259" key="1">
    <source>
        <dbReference type="Pfam" id="PF00535"/>
    </source>
</evidence>
<gene>
    <name evidence="2" type="ORF">QQ91_005380</name>
</gene>
<dbReference type="CDD" id="cd00761">
    <property type="entry name" value="Glyco_tranf_GTA_type"/>
    <property type="match status" value="1"/>
</dbReference>